<dbReference type="Gene3D" id="1.50.10.10">
    <property type="match status" value="1"/>
</dbReference>
<dbReference type="AlphaFoldDB" id="A0A4Q9R8E9"/>
<dbReference type="SUPFAM" id="SSF48208">
    <property type="entry name" value="Six-hairpin glycosidases"/>
    <property type="match status" value="1"/>
</dbReference>
<keyword evidence="1" id="KW-0378">Hydrolase</keyword>
<reference evidence="1 2" key="1">
    <citation type="submission" date="2018-06" db="EMBL/GenBank/DDBJ databases">
        <title>Three novel Pseudomonas species isolated from symptomatic oak.</title>
        <authorList>
            <person name="Bueno-Gonzalez V."/>
            <person name="Brady C."/>
        </authorList>
    </citation>
    <scope>NUCLEOTIDE SEQUENCE [LARGE SCALE GENOMIC DNA]</scope>
    <source>
        <strain evidence="1 2">P17C</strain>
    </source>
</reference>
<proteinExistence type="predicted"/>
<comment type="caution">
    <text evidence="1">The sequence shown here is derived from an EMBL/GenBank/DDBJ whole genome shotgun (WGS) entry which is preliminary data.</text>
</comment>
<name>A0A4Q9R8E9_9GAMM</name>
<protein>
    <submittedName>
        <fullName evidence="1">Glucuronyl hydrolase</fullName>
    </submittedName>
</protein>
<keyword evidence="2" id="KW-1185">Reference proteome</keyword>
<dbReference type="GO" id="GO:0016787">
    <property type="term" value="F:hydrolase activity"/>
    <property type="evidence" value="ECO:0007669"/>
    <property type="project" value="UniProtKB-KW"/>
</dbReference>
<accession>A0A4Q9R8E9</accession>
<evidence type="ECO:0000313" key="1">
    <source>
        <dbReference type="EMBL" id="TBU96897.1"/>
    </source>
</evidence>
<dbReference type="EMBL" id="QJUP01000011">
    <property type="protein sequence ID" value="TBU96897.1"/>
    <property type="molecule type" value="Genomic_DNA"/>
</dbReference>
<dbReference type="Proteomes" id="UP000292639">
    <property type="component" value="Unassembled WGS sequence"/>
</dbReference>
<dbReference type="GO" id="GO:0005975">
    <property type="term" value="P:carbohydrate metabolic process"/>
    <property type="evidence" value="ECO:0007669"/>
    <property type="project" value="InterPro"/>
</dbReference>
<gene>
    <name evidence="1" type="ORF">DNJ96_09475</name>
</gene>
<dbReference type="RefSeq" id="WP_131185217.1">
    <property type="nucleotide sequence ID" value="NZ_QJUO01000023.1"/>
</dbReference>
<organism evidence="1 2">
    <name type="scientific">Stutzerimonas kirkiae</name>
    <dbReference type="NCBI Taxonomy" id="2211392"/>
    <lineage>
        <taxon>Bacteria</taxon>
        <taxon>Pseudomonadati</taxon>
        <taxon>Pseudomonadota</taxon>
        <taxon>Gammaproteobacteria</taxon>
        <taxon>Pseudomonadales</taxon>
        <taxon>Pseudomonadaceae</taxon>
        <taxon>Stutzerimonas</taxon>
    </lineage>
</organism>
<evidence type="ECO:0000313" key="2">
    <source>
        <dbReference type="Proteomes" id="UP000292639"/>
    </source>
</evidence>
<dbReference type="InterPro" id="IPR008928">
    <property type="entry name" value="6-hairpin_glycosidase_sf"/>
</dbReference>
<sequence>MPVQDRNHYQATLPALFERMDEIAAQCADRFPLFRLATATQWTLSRRGSWLGGFWAGLWWLRATHSGRSDDHATAGDWSARLQPLLFEPSINRSFVFWYGAAIGHQAFKQDLAALRLASQAALAISADFDPERGCWTLGPGMGAGENGTRTLNVDALAPTLALLHHHGGAQGRAQARQHLQTCLRHLATEQGAWRANAIMDGCDHRHQEPAGAWPRGQAWAMLGLAAAVRLYGETHGHSALQACIYWTERWGDIHRAPAAEQAQQKDLSAQVISAVAMLELFECMPDQHWLYRQAHRQIASILGDSDITETGQFIGHLYRIGPHEERRVESACATFFLLKMLLSD</sequence>
<dbReference type="OrthoDB" id="428577at2"/>
<dbReference type="InterPro" id="IPR012341">
    <property type="entry name" value="6hp_glycosidase-like_sf"/>
</dbReference>